<feature type="compositionally biased region" description="Pro residues" evidence="6">
    <location>
        <begin position="43"/>
        <end position="55"/>
    </location>
</feature>
<keyword evidence="3 5" id="KW-0967">Endosome</keyword>
<feature type="domain" description="FUZ/MON1/HPS1 second Longin" evidence="8">
    <location>
        <begin position="385"/>
        <end position="499"/>
    </location>
</feature>
<evidence type="ECO:0000256" key="3">
    <source>
        <dbReference type="ARBA" id="ARBA00022753"/>
    </source>
</evidence>
<name>F2RVP1_TRIT1</name>
<dbReference type="OrthoDB" id="272411at2759"/>
<sequence>MASSRPQTPSGNKDSENQPVSPRRDTDKGSGSPKDGGSDDRPPPLPPRPQKPPHGLPEAGLNPYSAAHKLQSGPTTALSLANVNVQALDDVNRENYVSLAGGGGGGGGGGPEKIVRPATSGTSRRGSRVGIDIGDNGSIRSFMPESDTPIDAGSVFGDFGGFEAEIPFRNASMKPGENQSIFNAQSREDDIAVEFEDEFDSVDNSNEGENEEEKLEKWRRKKKHFFILSSAGKPIYTRHGDGGLISPFIGIIQTIISFYQESGGPLKSFSAGKTKIVILSQGPLYLVAISSLLESQAHLRAQLEALYMQILSTLTLPALDHIFAVRPSSDLRRPLQGTESLLSSLADSFTKGSPSTLLGALESLKIRKSHRQVISNTFLKARAEPLLYGLLVAGGRLVSVVRPKKHSLHPGDLQLIFNMIFEADGVKAGGGESWIPICLPGFNNRGYLYMYVSFLDVQRDHDADKSAEEMKKDDVVAIILISPNKESFYALHEMRDSLVEQMEKNGSMEVLRVALEQGRPAPTDIVPGTVVRHFLYKSKANVQFTMSSYSPEFMSILDRRRLMSAYHSLHLSVHGKPANVKVQYCVSSSSNSLAWVTPIFELYCVASPNSNRNALSQGANKIAFWAQREQERLFIIGGAVRLSYPLIPGGLYYVERKRC</sequence>
<dbReference type="GO" id="GO:0006623">
    <property type="term" value="P:protein targeting to vacuole"/>
    <property type="evidence" value="ECO:0007669"/>
    <property type="project" value="UniProtKB-UniRule"/>
</dbReference>
<dbReference type="InterPro" id="IPR004353">
    <property type="entry name" value="Mon1"/>
</dbReference>
<dbReference type="PRINTS" id="PR01546">
    <property type="entry name" value="YEAST73DUF"/>
</dbReference>
<dbReference type="Proteomes" id="UP000009172">
    <property type="component" value="Unassembled WGS sequence"/>
</dbReference>
<dbReference type="PANTHER" id="PTHR13027">
    <property type="entry name" value="SAND PROTEIN-RELATED"/>
    <property type="match status" value="1"/>
</dbReference>
<reference evidence="11" key="1">
    <citation type="journal article" date="2012" name="MBio">
        <title>Comparative genome analysis of Trichophyton rubrum and related dermatophytes reveals candidate genes involved in infection.</title>
        <authorList>
            <person name="Martinez D.A."/>
            <person name="Oliver B.G."/>
            <person name="Graeser Y."/>
            <person name="Goldberg J.M."/>
            <person name="Li W."/>
            <person name="Martinez-Rossi N.M."/>
            <person name="Monod M."/>
            <person name="Shelest E."/>
            <person name="Barton R.C."/>
            <person name="Birch E."/>
            <person name="Brakhage A.A."/>
            <person name="Chen Z."/>
            <person name="Gurr S.J."/>
            <person name="Heiman D."/>
            <person name="Heitman J."/>
            <person name="Kosti I."/>
            <person name="Rossi A."/>
            <person name="Saif S."/>
            <person name="Samalova M."/>
            <person name="Saunders C.W."/>
            <person name="Shea T."/>
            <person name="Summerbell R.C."/>
            <person name="Xu J."/>
            <person name="Young S."/>
            <person name="Zeng Q."/>
            <person name="Birren B.W."/>
            <person name="Cuomo C.A."/>
            <person name="White T.C."/>
        </authorList>
    </citation>
    <scope>NUCLEOTIDE SEQUENCE [LARGE SCALE GENOMIC DNA]</scope>
    <source>
        <strain evidence="11">CBS 112818</strain>
    </source>
</reference>
<evidence type="ECO:0000256" key="6">
    <source>
        <dbReference type="SAM" id="MobiDB-lite"/>
    </source>
</evidence>
<proteinExistence type="inferred from homology"/>
<keyword evidence="5" id="KW-0072">Autophagy</keyword>
<dbReference type="InterPro" id="IPR043970">
    <property type="entry name" value="FUZ/MON1/HPS1_longin_3"/>
</dbReference>
<comment type="subcellular location">
    <subcellularLocation>
        <location evidence="5">Endosome</location>
        <location evidence="5">Multivesicular body membrane</location>
        <topology evidence="5">Peripheral membrane protein</topology>
    </subcellularLocation>
    <subcellularLocation>
        <location evidence="1 5">Prevacuolar compartment membrane</location>
        <topology evidence="1 5">Peripheral membrane protein</topology>
    </subcellularLocation>
    <subcellularLocation>
        <location evidence="5">Vacuole membrane</location>
        <topology evidence="5">Peripheral membrane protein</topology>
    </subcellularLocation>
</comment>
<dbReference type="InterPro" id="IPR043971">
    <property type="entry name" value="FUZ/MON1/HPS1_longin_2"/>
</dbReference>
<keyword evidence="5" id="KW-0472">Membrane</keyword>
<feature type="region of interest" description="Disordered" evidence="6">
    <location>
        <begin position="1"/>
        <end position="70"/>
    </location>
</feature>
<dbReference type="GO" id="GO:0032585">
    <property type="term" value="C:multivesicular body membrane"/>
    <property type="evidence" value="ECO:0007669"/>
    <property type="project" value="UniProtKB-SubCell"/>
</dbReference>
<evidence type="ECO:0000259" key="9">
    <source>
        <dbReference type="Pfam" id="PF19038"/>
    </source>
</evidence>
<dbReference type="Pfam" id="PF19038">
    <property type="entry name" value="Fuz_longin_3"/>
    <property type="match status" value="1"/>
</dbReference>
<keyword evidence="5" id="KW-0926">Vacuole</keyword>
<dbReference type="PANTHER" id="PTHR13027:SF7">
    <property type="entry name" value="VACUOLAR FUSION PROTEIN MON1 HOMOLOG"/>
    <property type="match status" value="1"/>
</dbReference>
<feature type="domain" description="FUZ/MON1/HPS1 third Longin" evidence="9">
    <location>
        <begin position="531"/>
        <end position="629"/>
    </location>
</feature>
<gene>
    <name evidence="10" type="ORF">TESG_02875</name>
</gene>
<keyword evidence="11" id="KW-1185">Reference proteome</keyword>
<dbReference type="HOGENOM" id="CLU_014574_5_0_1"/>
<dbReference type="GO" id="GO:0006914">
    <property type="term" value="P:autophagy"/>
    <property type="evidence" value="ECO:0007669"/>
    <property type="project" value="UniProtKB-UniRule"/>
</dbReference>
<dbReference type="AlphaFoldDB" id="F2RVP1"/>
<feature type="compositionally biased region" description="Polar residues" evidence="6">
    <location>
        <begin position="1"/>
        <end position="20"/>
    </location>
</feature>
<dbReference type="Pfam" id="PF19037">
    <property type="entry name" value="Fuz_longin_2"/>
    <property type="match status" value="1"/>
</dbReference>
<evidence type="ECO:0000256" key="1">
    <source>
        <dbReference type="ARBA" id="ARBA00004380"/>
    </source>
</evidence>
<feature type="region of interest" description="Disordered" evidence="6">
    <location>
        <begin position="117"/>
        <end position="138"/>
    </location>
</feature>
<dbReference type="Pfam" id="PF19036">
    <property type="entry name" value="Fuz_longin_1"/>
    <property type="match status" value="1"/>
</dbReference>
<evidence type="ECO:0000256" key="5">
    <source>
        <dbReference type="RuleBase" id="RU367048"/>
    </source>
</evidence>
<dbReference type="GO" id="GO:0035658">
    <property type="term" value="C:Mon1-Ccz1 complex"/>
    <property type="evidence" value="ECO:0007669"/>
    <property type="project" value="TreeGrafter"/>
</dbReference>
<feature type="domain" description="FUZ/MON1/HPS1 first Longin" evidence="7">
    <location>
        <begin position="223"/>
        <end position="345"/>
    </location>
</feature>
<dbReference type="EMBL" id="GG698487">
    <property type="protein sequence ID" value="EGD95390.1"/>
    <property type="molecule type" value="Genomic_DNA"/>
</dbReference>
<evidence type="ECO:0000313" key="11">
    <source>
        <dbReference type="Proteomes" id="UP000009172"/>
    </source>
</evidence>
<evidence type="ECO:0000259" key="8">
    <source>
        <dbReference type="Pfam" id="PF19037"/>
    </source>
</evidence>
<evidence type="ECO:0000259" key="7">
    <source>
        <dbReference type="Pfam" id="PF19036"/>
    </source>
</evidence>
<evidence type="ECO:0000256" key="4">
    <source>
        <dbReference type="ARBA" id="ARBA00043892"/>
    </source>
</evidence>
<comment type="similarity">
    <text evidence="5">Belongs to the MON1/SAND family.</text>
</comment>
<keyword evidence="5" id="KW-0813">Transport</keyword>
<comment type="function">
    <text evidence="4">In complex with CCZ1, is required for multiple vacuole delivery pathways including the cytoplasm to vacuole transport (Cvt), autophagy, pexophagy and endocytosis. The MON1-CCZ1 complex acts at the fusion of vesicles with the vacuole, through its regulation of the SNARE complex during the coordinated priming and docking stages of fusion, and particularly at the stage of tethering/docking.</text>
</comment>
<protein>
    <recommendedName>
        <fullName evidence="2 5">Vacuolar fusion protein MON1</fullName>
    </recommendedName>
</protein>
<dbReference type="GO" id="GO:0016192">
    <property type="term" value="P:vesicle-mediated transport"/>
    <property type="evidence" value="ECO:0007669"/>
    <property type="project" value="InterPro"/>
</dbReference>
<keyword evidence="5" id="KW-0653">Protein transport</keyword>
<dbReference type="GO" id="GO:0000329">
    <property type="term" value="C:fungal-type vacuole membrane"/>
    <property type="evidence" value="ECO:0007669"/>
    <property type="project" value="TreeGrafter"/>
</dbReference>
<evidence type="ECO:0000313" key="10">
    <source>
        <dbReference type="EMBL" id="EGD95390.1"/>
    </source>
</evidence>
<accession>F2RVP1</accession>
<dbReference type="InterPro" id="IPR043972">
    <property type="entry name" value="FUZ/MON1/HPS1_longin_1"/>
</dbReference>
<comment type="function">
    <text evidence="5">Required for multiple vacuole delivery pathways including the cytoplasm to vacuole transport (Cvt), autophagy, pexophagy and endocytosis.</text>
</comment>
<evidence type="ECO:0000256" key="2">
    <source>
        <dbReference type="ARBA" id="ARBA00018132"/>
    </source>
</evidence>
<organism evidence="10 11">
    <name type="scientific">Trichophyton tonsurans (strain CBS 112818)</name>
    <name type="common">Scalp ringworm fungus</name>
    <dbReference type="NCBI Taxonomy" id="647933"/>
    <lineage>
        <taxon>Eukaryota</taxon>
        <taxon>Fungi</taxon>
        <taxon>Dikarya</taxon>
        <taxon>Ascomycota</taxon>
        <taxon>Pezizomycotina</taxon>
        <taxon>Eurotiomycetes</taxon>
        <taxon>Eurotiomycetidae</taxon>
        <taxon>Onygenales</taxon>
        <taxon>Arthrodermataceae</taxon>
        <taxon>Trichophyton</taxon>
    </lineage>
</organism>